<dbReference type="Gene3D" id="1.10.520.20">
    <property type="entry name" value="N-terminal domain of the delta subunit of the F1F0-ATP synthase"/>
    <property type="match status" value="1"/>
</dbReference>
<dbReference type="InterPro" id="IPR000711">
    <property type="entry name" value="ATPase_OSCP/dsu"/>
</dbReference>
<feature type="compositionally biased region" description="Low complexity" evidence="8">
    <location>
        <begin position="57"/>
        <end position="71"/>
    </location>
</feature>
<dbReference type="PANTHER" id="PTHR11910">
    <property type="entry name" value="ATP SYNTHASE DELTA CHAIN"/>
    <property type="match status" value="1"/>
</dbReference>
<dbReference type="SUPFAM" id="SSF47928">
    <property type="entry name" value="N-terminal domain of the delta subunit of the F1F0-ATP synthase"/>
    <property type="match status" value="1"/>
</dbReference>
<dbReference type="HAMAP" id="MF_01416">
    <property type="entry name" value="ATP_synth_delta_bact"/>
    <property type="match status" value="1"/>
</dbReference>
<dbReference type="OrthoDB" id="1262810at2759"/>
<evidence type="ECO:0008006" key="11">
    <source>
        <dbReference type="Google" id="ProtNLM"/>
    </source>
</evidence>
<organism evidence="9 10">
    <name type="scientific">Marchantia polymorpha</name>
    <name type="common">Common liverwort</name>
    <name type="synonym">Marchantia aquatica</name>
    <dbReference type="NCBI Taxonomy" id="3197"/>
    <lineage>
        <taxon>Eukaryota</taxon>
        <taxon>Viridiplantae</taxon>
        <taxon>Streptophyta</taxon>
        <taxon>Embryophyta</taxon>
        <taxon>Marchantiophyta</taxon>
        <taxon>Marchantiopsida</taxon>
        <taxon>Marchantiidae</taxon>
        <taxon>Marchantiales</taxon>
        <taxon>Marchantiaceae</taxon>
        <taxon>Marchantia</taxon>
    </lineage>
</organism>
<protein>
    <recommendedName>
        <fullName evidence="11">ATP synthase delta chain, chloroplastic</fullName>
    </recommendedName>
</protein>
<feature type="compositionally biased region" description="Low complexity" evidence="8">
    <location>
        <begin position="328"/>
        <end position="340"/>
    </location>
</feature>
<evidence type="ECO:0000256" key="5">
    <source>
        <dbReference type="ARBA" id="ARBA00023065"/>
    </source>
</evidence>
<keyword evidence="3" id="KW-0813">Transport</keyword>
<feature type="region of interest" description="Disordered" evidence="8">
    <location>
        <begin position="57"/>
        <end position="131"/>
    </location>
</feature>
<dbReference type="GO" id="GO:0046933">
    <property type="term" value="F:proton-transporting ATP synthase activity, rotational mechanism"/>
    <property type="evidence" value="ECO:0007669"/>
    <property type="project" value="InterPro"/>
</dbReference>
<sequence>MDAAFVANLRSRAAIVGPMRASDSSPAPSPRSSLRAWLNLSSPSLCKGVAVSPSLFSLASSPSSSRQSSFRLPGLSSSNRLSFRSTTNDSSSRTPKQSQSQSQPQPPAPTPPLPRRSASSSHRVAQLKHSIASSRLQHSPVAAKAAGTAAGGYALALAELSESLGILTKVNQDVDNLLRLLEHEELVQFLKNPAVADDKKKSLLRTLAEDGNFQEHTITFLNVLVDKRRVGQLKDILGEFERIYDDLNDTELATVTSAAAIDSAQLDLIARKIQGLTGVKNIRMKNVVDASLMAGYVVRFGKNGSRVLDMSVKGQLDRLASQFPSPAPRSSSSSSSSSRITTTTIIAPAASPILSPARDRALPPFSLSSSSHRSQKDERASEPALPGRDMLHLRDKPHHSLYKYIIQ</sequence>
<proteinExistence type="inferred from homology"/>
<dbReference type="GO" id="GO:0009772">
    <property type="term" value="P:photosynthetic electron transport in photosystem II"/>
    <property type="evidence" value="ECO:0000318"/>
    <property type="project" value="GO_Central"/>
</dbReference>
<dbReference type="InterPro" id="IPR020781">
    <property type="entry name" value="ATPase_OSCP/d_CS"/>
</dbReference>
<comment type="similarity">
    <text evidence="2">Belongs to the ATPase delta chain family.</text>
</comment>
<dbReference type="GO" id="GO:0009773">
    <property type="term" value="P:photosynthetic electron transport in photosystem I"/>
    <property type="evidence" value="ECO:0000318"/>
    <property type="project" value="GO_Central"/>
</dbReference>
<feature type="region of interest" description="Disordered" evidence="8">
    <location>
        <begin position="321"/>
        <end position="340"/>
    </location>
</feature>
<dbReference type="Proteomes" id="UP000244005">
    <property type="component" value="Unassembled WGS sequence"/>
</dbReference>
<dbReference type="PROSITE" id="PS00389">
    <property type="entry name" value="ATPASE_DELTA"/>
    <property type="match status" value="1"/>
</dbReference>
<dbReference type="GO" id="GO:0015986">
    <property type="term" value="P:proton motive force-driven ATP synthesis"/>
    <property type="evidence" value="ECO:0000318"/>
    <property type="project" value="GO_Central"/>
</dbReference>
<keyword evidence="10" id="KW-1185">Reference proteome</keyword>
<dbReference type="GO" id="GO:0016020">
    <property type="term" value="C:membrane"/>
    <property type="evidence" value="ECO:0007669"/>
    <property type="project" value="UniProtKB-SubCell"/>
</dbReference>
<evidence type="ECO:0000256" key="7">
    <source>
        <dbReference type="ARBA" id="ARBA00023310"/>
    </source>
</evidence>
<evidence type="ECO:0000313" key="10">
    <source>
        <dbReference type="Proteomes" id="UP000244005"/>
    </source>
</evidence>
<keyword evidence="4" id="KW-0375">Hydrogen ion transport</keyword>
<keyword evidence="5" id="KW-0406">Ion transport</keyword>
<keyword evidence="7" id="KW-0066">ATP synthesis</keyword>
<dbReference type="InterPro" id="IPR026015">
    <property type="entry name" value="ATP_synth_OSCP/delta_N_sf"/>
</dbReference>
<name>A0A2R6W2N6_MARPO</name>
<evidence type="ECO:0000313" key="9">
    <source>
        <dbReference type="EMBL" id="PTQ28110.1"/>
    </source>
</evidence>
<dbReference type="Pfam" id="PF00213">
    <property type="entry name" value="OSCP"/>
    <property type="match status" value="1"/>
</dbReference>
<feature type="compositionally biased region" description="Pro residues" evidence="8">
    <location>
        <begin position="104"/>
        <end position="114"/>
    </location>
</feature>
<evidence type="ECO:0000256" key="6">
    <source>
        <dbReference type="ARBA" id="ARBA00023136"/>
    </source>
</evidence>
<evidence type="ECO:0000256" key="4">
    <source>
        <dbReference type="ARBA" id="ARBA00022781"/>
    </source>
</evidence>
<dbReference type="AlphaFoldDB" id="A0A2R6W2N6"/>
<accession>A0A2R6W2N6</accession>
<keyword evidence="6" id="KW-0472">Membrane</keyword>
<comment type="subcellular location">
    <subcellularLocation>
        <location evidence="1">Membrane</location>
    </subcellularLocation>
</comment>
<dbReference type="PRINTS" id="PR00125">
    <property type="entry name" value="ATPASEDELTA"/>
</dbReference>
<dbReference type="EMBL" id="KZ772843">
    <property type="protein sequence ID" value="PTQ28110.1"/>
    <property type="molecule type" value="Genomic_DNA"/>
</dbReference>
<feature type="compositionally biased region" description="Polar residues" evidence="8">
    <location>
        <begin position="75"/>
        <end position="89"/>
    </location>
</feature>
<feature type="region of interest" description="Disordered" evidence="8">
    <location>
        <begin position="356"/>
        <end position="391"/>
    </location>
</feature>
<dbReference type="NCBIfam" id="TIGR01145">
    <property type="entry name" value="ATP_synt_delta"/>
    <property type="match status" value="1"/>
</dbReference>
<feature type="compositionally biased region" description="Low complexity" evidence="8">
    <location>
        <begin position="90"/>
        <end position="103"/>
    </location>
</feature>
<evidence type="ECO:0000256" key="2">
    <source>
        <dbReference type="ARBA" id="ARBA00007046"/>
    </source>
</evidence>
<evidence type="ECO:0000256" key="3">
    <source>
        <dbReference type="ARBA" id="ARBA00022448"/>
    </source>
</evidence>
<reference evidence="10" key="1">
    <citation type="journal article" date="2017" name="Cell">
        <title>Insights into land plant evolution garnered from the Marchantia polymorpha genome.</title>
        <authorList>
            <person name="Bowman J.L."/>
            <person name="Kohchi T."/>
            <person name="Yamato K.T."/>
            <person name="Jenkins J."/>
            <person name="Shu S."/>
            <person name="Ishizaki K."/>
            <person name="Yamaoka S."/>
            <person name="Nishihama R."/>
            <person name="Nakamura Y."/>
            <person name="Berger F."/>
            <person name="Adam C."/>
            <person name="Aki S.S."/>
            <person name="Althoff F."/>
            <person name="Araki T."/>
            <person name="Arteaga-Vazquez M.A."/>
            <person name="Balasubrmanian S."/>
            <person name="Barry K."/>
            <person name="Bauer D."/>
            <person name="Boehm C.R."/>
            <person name="Briginshaw L."/>
            <person name="Caballero-Perez J."/>
            <person name="Catarino B."/>
            <person name="Chen F."/>
            <person name="Chiyoda S."/>
            <person name="Chovatia M."/>
            <person name="Davies K.M."/>
            <person name="Delmans M."/>
            <person name="Demura T."/>
            <person name="Dierschke T."/>
            <person name="Dolan L."/>
            <person name="Dorantes-Acosta A.E."/>
            <person name="Eklund D.M."/>
            <person name="Florent S.N."/>
            <person name="Flores-Sandoval E."/>
            <person name="Fujiyama A."/>
            <person name="Fukuzawa H."/>
            <person name="Galik B."/>
            <person name="Grimanelli D."/>
            <person name="Grimwood J."/>
            <person name="Grossniklaus U."/>
            <person name="Hamada T."/>
            <person name="Haseloff J."/>
            <person name="Hetherington A.J."/>
            <person name="Higo A."/>
            <person name="Hirakawa Y."/>
            <person name="Hundley H.N."/>
            <person name="Ikeda Y."/>
            <person name="Inoue K."/>
            <person name="Inoue S.I."/>
            <person name="Ishida S."/>
            <person name="Jia Q."/>
            <person name="Kakita M."/>
            <person name="Kanazawa T."/>
            <person name="Kawai Y."/>
            <person name="Kawashima T."/>
            <person name="Kennedy M."/>
            <person name="Kinose K."/>
            <person name="Kinoshita T."/>
            <person name="Kohara Y."/>
            <person name="Koide E."/>
            <person name="Komatsu K."/>
            <person name="Kopischke S."/>
            <person name="Kubo M."/>
            <person name="Kyozuka J."/>
            <person name="Lagercrantz U."/>
            <person name="Lin S.S."/>
            <person name="Lindquist E."/>
            <person name="Lipzen A.M."/>
            <person name="Lu C.W."/>
            <person name="De Luna E."/>
            <person name="Martienssen R.A."/>
            <person name="Minamino N."/>
            <person name="Mizutani M."/>
            <person name="Mizutani M."/>
            <person name="Mochizuki N."/>
            <person name="Monte I."/>
            <person name="Mosher R."/>
            <person name="Nagasaki H."/>
            <person name="Nakagami H."/>
            <person name="Naramoto S."/>
            <person name="Nishitani K."/>
            <person name="Ohtani M."/>
            <person name="Okamoto T."/>
            <person name="Okumura M."/>
            <person name="Phillips J."/>
            <person name="Pollak B."/>
            <person name="Reinders A."/>
            <person name="Rovekamp M."/>
            <person name="Sano R."/>
            <person name="Sawa S."/>
            <person name="Schmid M.W."/>
            <person name="Shirakawa M."/>
            <person name="Solano R."/>
            <person name="Spunde A."/>
            <person name="Suetsugu N."/>
            <person name="Sugano S."/>
            <person name="Sugiyama A."/>
            <person name="Sun R."/>
            <person name="Suzuki Y."/>
            <person name="Takenaka M."/>
            <person name="Takezawa D."/>
            <person name="Tomogane H."/>
            <person name="Tsuzuki M."/>
            <person name="Ueda T."/>
            <person name="Umeda M."/>
            <person name="Ward J.M."/>
            <person name="Watanabe Y."/>
            <person name="Yazaki K."/>
            <person name="Yokoyama R."/>
            <person name="Yoshitake Y."/>
            <person name="Yotsui I."/>
            <person name="Zachgo S."/>
            <person name="Schmutz J."/>
        </authorList>
    </citation>
    <scope>NUCLEOTIDE SEQUENCE [LARGE SCALE GENOMIC DNA]</scope>
    <source>
        <strain evidence="10">Tak-1</strain>
    </source>
</reference>
<evidence type="ECO:0000256" key="1">
    <source>
        <dbReference type="ARBA" id="ARBA00004370"/>
    </source>
</evidence>
<gene>
    <name evidence="9" type="ORF">MARPO_0173s0013</name>
</gene>
<evidence type="ECO:0000256" key="8">
    <source>
        <dbReference type="SAM" id="MobiDB-lite"/>
    </source>
</evidence>